<name>A0A4Z1P3R2_9PEZI</name>
<sequence>MSREPPILGAVVTNTDPARLPSLEPLIGRDVRLERLKQDHFPSLYENIGSHDDIWTWWPEGPFSDLEFEQSLRHFIAVGPGIASYTVILLTGSHKDKAAGILFAFSEDRLTNRVAEIGLIFGPMLQRSKAGTEAIYILANHIFELNYRRLQWKTNSLNLRSRKAAERYGFAYEGTFRQHQINKGRNRDTSWYSILDLEWSLCKEAFEAWLRDDNFDEQQGQKRKLVEIRKSLEQTRLF</sequence>
<dbReference type="AlphaFoldDB" id="A0A4Z1P3R2"/>
<dbReference type="InterPro" id="IPR000182">
    <property type="entry name" value="GNAT_dom"/>
</dbReference>
<dbReference type="Pfam" id="PF13302">
    <property type="entry name" value="Acetyltransf_3"/>
    <property type="match status" value="1"/>
</dbReference>
<dbReference type="GO" id="GO:0008999">
    <property type="term" value="F:protein-N-terminal-alanine acetyltransferase activity"/>
    <property type="evidence" value="ECO:0007669"/>
    <property type="project" value="TreeGrafter"/>
</dbReference>
<protein>
    <submittedName>
        <fullName evidence="2">Acyl-CoA N-acyltransferase</fullName>
    </submittedName>
</protein>
<evidence type="ECO:0000313" key="3">
    <source>
        <dbReference type="Proteomes" id="UP000298493"/>
    </source>
</evidence>
<gene>
    <name evidence="2" type="ORF">E6O75_ATG11491</name>
</gene>
<dbReference type="GO" id="GO:1990189">
    <property type="term" value="F:protein N-terminal-serine acetyltransferase activity"/>
    <property type="evidence" value="ECO:0007669"/>
    <property type="project" value="TreeGrafter"/>
</dbReference>
<evidence type="ECO:0000259" key="1">
    <source>
        <dbReference type="PROSITE" id="PS51186"/>
    </source>
</evidence>
<proteinExistence type="predicted"/>
<dbReference type="InterPro" id="IPR016181">
    <property type="entry name" value="Acyl_CoA_acyltransferase"/>
</dbReference>
<keyword evidence="2" id="KW-0012">Acyltransferase</keyword>
<keyword evidence="3" id="KW-1185">Reference proteome</keyword>
<reference evidence="2 3" key="1">
    <citation type="submission" date="2019-04" db="EMBL/GenBank/DDBJ databases">
        <title>High contiguity whole genome sequence and gene annotation resource for two Venturia nashicola isolates.</title>
        <authorList>
            <person name="Prokchorchik M."/>
            <person name="Won K."/>
            <person name="Lee Y."/>
            <person name="Choi E.D."/>
            <person name="Segonzac C."/>
            <person name="Sohn K.H."/>
        </authorList>
    </citation>
    <scope>NUCLEOTIDE SEQUENCE [LARGE SCALE GENOMIC DNA]</scope>
    <source>
        <strain evidence="2 3">PRI2</strain>
    </source>
</reference>
<dbReference type="PROSITE" id="PS51186">
    <property type="entry name" value="GNAT"/>
    <property type="match status" value="1"/>
</dbReference>
<dbReference type="Proteomes" id="UP000298493">
    <property type="component" value="Unassembled WGS sequence"/>
</dbReference>
<organism evidence="2 3">
    <name type="scientific">Venturia nashicola</name>
    <dbReference type="NCBI Taxonomy" id="86259"/>
    <lineage>
        <taxon>Eukaryota</taxon>
        <taxon>Fungi</taxon>
        <taxon>Dikarya</taxon>
        <taxon>Ascomycota</taxon>
        <taxon>Pezizomycotina</taxon>
        <taxon>Dothideomycetes</taxon>
        <taxon>Pleosporomycetidae</taxon>
        <taxon>Venturiales</taxon>
        <taxon>Venturiaceae</taxon>
        <taxon>Venturia</taxon>
    </lineage>
</organism>
<dbReference type="PANTHER" id="PTHR43441">
    <property type="entry name" value="RIBOSOMAL-PROTEIN-SERINE ACETYLTRANSFERASE"/>
    <property type="match status" value="1"/>
</dbReference>
<accession>A0A4Z1P3R2</accession>
<dbReference type="Gene3D" id="3.40.630.30">
    <property type="match status" value="1"/>
</dbReference>
<dbReference type="PANTHER" id="PTHR43441:SF2">
    <property type="entry name" value="FAMILY ACETYLTRANSFERASE, PUTATIVE (AFU_ORTHOLOGUE AFUA_7G00850)-RELATED"/>
    <property type="match status" value="1"/>
</dbReference>
<feature type="domain" description="N-acetyltransferase" evidence="1">
    <location>
        <begin position="31"/>
        <end position="198"/>
    </location>
</feature>
<dbReference type="InterPro" id="IPR051908">
    <property type="entry name" value="Ribosomal_N-acetyltransferase"/>
</dbReference>
<dbReference type="SUPFAM" id="SSF55729">
    <property type="entry name" value="Acyl-CoA N-acyltransferases (Nat)"/>
    <property type="match status" value="1"/>
</dbReference>
<dbReference type="EMBL" id="SNSC02000018">
    <property type="protein sequence ID" value="TID16373.1"/>
    <property type="molecule type" value="Genomic_DNA"/>
</dbReference>
<keyword evidence="2" id="KW-0808">Transferase</keyword>
<evidence type="ECO:0000313" key="2">
    <source>
        <dbReference type="EMBL" id="TID16373.1"/>
    </source>
</evidence>
<comment type="caution">
    <text evidence="2">The sequence shown here is derived from an EMBL/GenBank/DDBJ whole genome shotgun (WGS) entry which is preliminary data.</text>
</comment>